<dbReference type="InterPro" id="IPR001305">
    <property type="entry name" value="HSP_DnaJ_Cys-rich_dom"/>
</dbReference>
<feature type="transmembrane region" description="Helical" evidence="1">
    <location>
        <begin position="309"/>
        <end position="331"/>
    </location>
</feature>
<evidence type="ECO:0000313" key="3">
    <source>
        <dbReference type="Proteomes" id="UP000268313"/>
    </source>
</evidence>
<dbReference type="InterPro" id="IPR052789">
    <property type="entry name" value="SSUH2_homolog"/>
</dbReference>
<dbReference type="AlphaFoldDB" id="A0A3A8KGH1"/>
<dbReference type="EMBL" id="RAWE01000006">
    <property type="protein sequence ID" value="RKH07080.1"/>
    <property type="molecule type" value="Genomic_DNA"/>
</dbReference>
<evidence type="ECO:0008006" key="4">
    <source>
        <dbReference type="Google" id="ProtNLM"/>
    </source>
</evidence>
<keyword evidence="1" id="KW-0812">Transmembrane</keyword>
<keyword evidence="3" id="KW-1185">Reference proteome</keyword>
<proteinExistence type="predicted"/>
<accession>A0A3A8KGH1</accession>
<dbReference type="GO" id="GO:0031072">
    <property type="term" value="F:heat shock protein binding"/>
    <property type="evidence" value="ECO:0007669"/>
    <property type="project" value="InterPro"/>
</dbReference>
<keyword evidence="1" id="KW-1133">Transmembrane helix</keyword>
<comment type="caution">
    <text evidence="2">The sequence shown here is derived from an EMBL/GenBank/DDBJ whole genome shotgun (WGS) entry which is preliminary data.</text>
</comment>
<organism evidence="2 3">
    <name type="scientific">Corallococcus carmarthensis</name>
    <dbReference type="NCBI Taxonomy" id="2316728"/>
    <lineage>
        <taxon>Bacteria</taxon>
        <taxon>Pseudomonadati</taxon>
        <taxon>Myxococcota</taxon>
        <taxon>Myxococcia</taxon>
        <taxon>Myxococcales</taxon>
        <taxon>Cystobacterineae</taxon>
        <taxon>Myxococcaceae</taxon>
        <taxon>Corallococcus</taxon>
    </lineage>
</organism>
<evidence type="ECO:0000313" key="2">
    <source>
        <dbReference type="EMBL" id="RKH07080.1"/>
    </source>
</evidence>
<dbReference type="Proteomes" id="UP000268313">
    <property type="component" value="Unassembled WGS sequence"/>
</dbReference>
<feature type="transmembrane region" description="Helical" evidence="1">
    <location>
        <begin position="383"/>
        <end position="402"/>
    </location>
</feature>
<dbReference type="CDD" id="cd10719">
    <property type="entry name" value="DnaJ_zf"/>
    <property type="match status" value="1"/>
</dbReference>
<evidence type="ECO:0000256" key="1">
    <source>
        <dbReference type="SAM" id="Phobius"/>
    </source>
</evidence>
<dbReference type="PANTHER" id="PTHR48465:SF1">
    <property type="entry name" value="PROTEIN SSUH2 HOMOLOG"/>
    <property type="match status" value="1"/>
</dbReference>
<protein>
    <recommendedName>
        <fullName evidence="4">CR-type domain-containing protein</fullName>
    </recommendedName>
</protein>
<sequence length="791" mass="85532">MLDEGIDSKARAAAVRWARWRLGPLGFADLITRVDTSVLHYGRLVTRYAVRTGTWAEEAYAGGANTGWRSWTAAPLRLETLDLWSASPEALAEQSSHLTSCDPCQGAGQVTCPICDGSLRADCSGCGGSGQRMSRARKNYRMVNCSDCRGKGTKKCLRCSKGLVVCDPCRGSGTLRRWVQVTTAQRTLVRAWPDPKALSAHPGLLEDSPRALQWQGSQALASMEHPGPLPDTKLGEEAQSAGFPSARASLEPELEPLRGRILSQTLDVFESPSATVCFEFAGRTGFVHLLGRDLKPTQACDTWSFHKRFWALLGMAVAGFFGVPFLGAAFTGRHAFYDEPSQSGLAVLAILGLWPGTWWWTATWLRRRRTGGAKSPARWHDRIGIGLTSVCALVLAGCFLFIRPSVSELTRLTAEGQLREAGLHADLLEARGESSPAYVEARNAFVLARLPGMDNRSAIALIDHYAGSRNGTAPLEAERWKLREAWAHAALTRGEEGPAEAELAALSTDRAPASVMDGLRAKLEDTRIAKGKSALEKGDLAEAIQVLSRIQARTLVSERPEPLITQAYLRQEHACPARDVRCRASALHDAVAIDTGETARTALASFRSAELTRMEQAVTHAGGLGASLRELRSADEDASVLLSVLEGDAEVTAARATLLERKEALLRNRFALNEPVEVAQALLGPSGLELQRSDVFRVVDAPSGTLTYLFVGQGTTRGLYVTTPEHGQKGLSPTALQEAAKRFTGQEFSAKDLVHSGKGVAHVPARLGRHAALLGWHDDTLVEAQIGRVEP</sequence>
<feature type="transmembrane region" description="Helical" evidence="1">
    <location>
        <begin position="343"/>
        <end position="362"/>
    </location>
</feature>
<keyword evidence="1" id="KW-0472">Membrane</keyword>
<dbReference type="GO" id="GO:0051082">
    <property type="term" value="F:unfolded protein binding"/>
    <property type="evidence" value="ECO:0007669"/>
    <property type="project" value="InterPro"/>
</dbReference>
<dbReference type="OrthoDB" id="5479835at2"/>
<gene>
    <name evidence="2" type="ORF">D7X32_03125</name>
</gene>
<name>A0A3A8KGH1_9BACT</name>
<reference evidence="3" key="1">
    <citation type="submission" date="2018-09" db="EMBL/GenBank/DDBJ databases">
        <authorList>
            <person name="Livingstone P.G."/>
            <person name="Whitworth D.E."/>
        </authorList>
    </citation>
    <scope>NUCLEOTIDE SEQUENCE [LARGE SCALE GENOMIC DNA]</scope>
    <source>
        <strain evidence="3">CA043D</strain>
    </source>
</reference>
<dbReference type="PANTHER" id="PTHR48465">
    <property type="entry name" value="PROTEIN SSUH2 HOMOLOG"/>
    <property type="match status" value="1"/>
</dbReference>
<dbReference type="RefSeq" id="WP_120600993.1">
    <property type="nucleotide sequence ID" value="NZ_JABFJX010000351.1"/>
</dbReference>